<keyword evidence="2" id="KW-1185">Reference proteome</keyword>
<organism evidence="1 2">
    <name type="scientific">Trichoderma ghanense</name>
    <dbReference type="NCBI Taxonomy" id="65468"/>
    <lineage>
        <taxon>Eukaryota</taxon>
        <taxon>Fungi</taxon>
        <taxon>Dikarya</taxon>
        <taxon>Ascomycota</taxon>
        <taxon>Pezizomycotina</taxon>
        <taxon>Sordariomycetes</taxon>
        <taxon>Hypocreomycetidae</taxon>
        <taxon>Hypocreales</taxon>
        <taxon>Hypocreaceae</taxon>
        <taxon>Trichoderma</taxon>
    </lineage>
</organism>
<name>A0ABY2H8U9_9HYPO</name>
<dbReference type="Proteomes" id="UP001642720">
    <property type="component" value="Unassembled WGS sequence"/>
</dbReference>
<gene>
    <name evidence="1" type="ORF">CCMA1212_002900</name>
</gene>
<comment type="caution">
    <text evidence="1">The sequence shown here is derived from an EMBL/GenBank/DDBJ whole genome shotgun (WGS) entry which is preliminary data.</text>
</comment>
<accession>A0ABY2H8U9</accession>
<reference evidence="1 2" key="1">
    <citation type="submission" date="2018-01" db="EMBL/GenBank/DDBJ databases">
        <title>Genome characterization of the sugarcane-associated fungus Trichoderma ghanense CCMA-1212 and their application in lignocelulose bioconversion.</title>
        <authorList>
            <person name="Steindorff A.S."/>
            <person name="Mendes T.D."/>
            <person name="Vilela E.S.D."/>
            <person name="Rodrigues D.S."/>
            <person name="Formighieri E.F."/>
            <person name="Melo I.S."/>
            <person name="Favaro L.C.L."/>
        </authorList>
    </citation>
    <scope>NUCLEOTIDE SEQUENCE [LARGE SCALE GENOMIC DNA]</scope>
    <source>
        <strain evidence="1 2">CCMA-1212</strain>
    </source>
</reference>
<proteinExistence type="predicted"/>
<dbReference type="EMBL" id="PPTA01000003">
    <property type="protein sequence ID" value="TFB04762.1"/>
    <property type="molecule type" value="Genomic_DNA"/>
</dbReference>
<evidence type="ECO:0000313" key="1">
    <source>
        <dbReference type="EMBL" id="TFB04762.1"/>
    </source>
</evidence>
<evidence type="ECO:0000313" key="2">
    <source>
        <dbReference type="Proteomes" id="UP001642720"/>
    </source>
</evidence>
<dbReference type="RefSeq" id="XP_073560963.1">
    <property type="nucleotide sequence ID" value="XM_073700267.1"/>
</dbReference>
<protein>
    <submittedName>
        <fullName evidence="1">Uncharacterized protein</fullName>
    </submittedName>
</protein>
<dbReference type="GeneID" id="300574717"/>
<sequence>MSASADHRACLGPSQLPLIDVELFNVSITDHEGLVLCWQLPSRGAHFPKMESHSFLT</sequence>